<dbReference type="GeneID" id="68118146"/>
<dbReference type="VEuPathDB" id="AmoebaDB:NF0053200"/>
<dbReference type="Proteomes" id="UP000444721">
    <property type="component" value="Unassembled WGS sequence"/>
</dbReference>
<dbReference type="InterPro" id="IPR017441">
    <property type="entry name" value="Protein_kinase_ATP_BS"/>
</dbReference>
<dbReference type="InterPro" id="IPR050538">
    <property type="entry name" value="MAP_kinase_kinase_kinase"/>
</dbReference>
<proteinExistence type="predicted"/>
<feature type="compositionally biased region" description="Polar residues" evidence="6">
    <location>
        <begin position="1"/>
        <end position="12"/>
    </location>
</feature>
<dbReference type="OMA" id="VEFMINN"/>
<dbReference type="EMBL" id="VFQX01000007">
    <property type="protein sequence ID" value="KAF0982952.1"/>
    <property type="molecule type" value="Genomic_DNA"/>
</dbReference>
<dbReference type="Gene3D" id="3.30.200.20">
    <property type="entry name" value="Phosphorylase Kinase, domain 1"/>
    <property type="match status" value="1"/>
</dbReference>
<evidence type="ECO:0000256" key="2">
    <source>
        <dbReference type="ARBA" id="ARBA00022741"/>
    </source>
</evidence>
<feature type="compositionally biased region" description="Low complexity" evidence="6">
    <location>
        <begin position="224"/>
        <end position="241"/>
    </location>
</feature>
<feature type="compositionally biased region" description="Polar residues" evidence="6">
    <location>
        <begin position="269"/>
        <end position="285"/>
    </location>
</feature>
<evidence type="ECO:0000313" key="8">
    <source>
        <dbReference type="EMBL" id="KAF0982952.1"/>
    </source>
</evidence>
<keyword evidence="2 5" id="KW-0547">Nucleotide-binding</keyword>
<dbReference type="RefSeq" id="XP_044567665.1">
    <property type="nucleotide sequence ID" value="XM_044701283.1"/>
</dbReference>
<evidence type="ECO:0000259" key="7">
    <source>
        <dbReference type="PROSITE" id="PS50011"/>
    </source>
</evidence>
<dbReference type="PROSITE" id="PS00108">
    <property type="entry name" value="PROTEIN_KINASE_ST"/>
    <property type="match status" value="1"/>
</dbReference>
<feature type="region of interest" description="Disordered" evidence="6">
    <location>
        <begin position="298"/>
        <end position="372"/>
    </location>
</feature>
<feature type="domain" description="Protein kinase" evidence="7">
    <location>
        <begin position="571"/>
        <end position="868"/>
    </location>
</feature>
<dbReference type="PANTHER" id="PTHR48016:SF56">
    <property type="entry name" value="MAPKK KINASE"/>
    <property type="match status" value="1"/>
</dbReference>
<feature type="compositionally biased region" description="Low complexity" evidence="6">
    <location>
        <begin position="361"/>
        <end position="372"/>
    </location>
</feature>
<dbReference type="GO" id="GO:0005524">
    <property type="term" value="F:ATP binding"/>
    <property type="evidence" value="ECO:0007669"/>
    <property type="project" value="UniProtKB-UniRule"/>
</dbReference>
<dbReference type="PANTHER" id="PTHR48016">
    <property type="entry name" value="MAP KINASE KINASE KINASE SSK2-RELATED-RELATED"/>
    <property type="match status" value="1"/>
</dbReference>
<feature type="region of interest" description="Disordered" evidence="6">
    <location>
        <begin position="224"/>
        <end position="286"/>
    </location>
</feature>
<name>A0A6A5C7S9_NAEFO</name>
<feature type="binding site" evidence="5">
    <location>
        <position position="601"/>
    </location>
    <ligand>
        <name>ATP</name>
        <dbReference type="ChEBI" id="CHEBI:30616"/>
    </ligand>
</feature>
<feature type="compositionally biased region" description="Polar residues" evidence="6">
    <location>
        <begin position="538"/>
        <end position="553"/>
    </location>
</feature>
<protein>
    <recommendedName>
        <fullName evidence="7">Protein kinase domain-containing protein</fullName>
    </recommendedName>
</protein>
<feature type="region of interest" description="Disordered" evidence="6">
    <location>
        <begin position="1"/>
        <end position="23"/>
    </location>
</feature>
<keyword evidence="4 5" id="KW-0067">ATP-binding</keyword>
<dbReference type="SUPFAM" id="SSF56112">
    <property type="entry name" value="Protein kinase-like (PK-like)"/>
    <property type="match status" value="1"/>
</dbReference>
<keyword evidence="9" id="KW-1185">Reference proteome</keyword>
<dbReference type="GO" id="GO:0004672">
    <property type="term" value="F:protein kinase activity"/>
    <property type="evidence" value="ECO:0007669"/>
    <property type="project" value="InterPro"/>
</dbReference>
<evidence type="ECO:0000256" key="4">
    <source>
        <dbReference type="ARBA" id="ARBA00022840"/>
    </source>
</evidence>
<feature type="compositionally biased region" description="Polar residues" evidence="6">
    <location>
        <begin position="346"/>
        <end position="360"/>
    </location>
</feature>
<evidence type="ECO:0000256" key="6">
    <source>
        <dbReference type="SAM" id="MobiDB-lite"/>
    </source>
</evidence>
<dbReference type="InterPro" id="IPR011009">
    <property type="entry name" value="Kinase-like_dom_sf"/>
</dbReference>
<sequence>MNNVLNCGNTDNENSKVKQAEANPEIRNLRLEEDCNPDTSNLQLQSHEKTVLDYLEDLQPSNFTTHDPSHEETIPSNYSPQYFLVLKEDAYNYSSDSANSSTTASPMPFSVNTSVFSNSIPLLQEETAPSRIPSAINQSYEDDEVFIPPLKIPTSSRRLEMINETASHSDREEVGDEYSDDYDEEVAQYLDMVEVLTEFTDCDETLSNLNSSSSSISSIRSVSSAASKHPSSPRSLNSISSGGNQTNHGVKNLWSKRPSEPNLAKKKPSSNTSTRPPFLPSSTFTKPEHYVSQYAVIEKPSIKKNKPSTNNNTSKQNTVVKEKKQTKQVDNGSSEESDNNRKQNSKKVVTSVSNQTRSGPTNSLSNSSVTNTLSLPNATHTFLKRKSISFVIPSSSPSIGAPKPPTSKPPIERLASSRKNKTTEQPKQSSNQKPLEMGDAKAATTRSSAQSPIINPPISSFIAEYQGRKKKVEFVAGSNSITTLRAIERKIKEKFEINRKEKILLMYFDKEYKQWLDVDTIKDLKGAKVRVQLVVNKPDTSPSNKSPNISESPAESPLSPFGESFEMSKGWIVMKSLGLGSFGKVILVYDSINNEMIAVKKILYSPETNVKQKIERETSIMKSLKHENIVQFKGVEFSSEWVYIMMEFMSGGSLKQVLKRMGRGLTEGVIQLYLKQILSALKYLHEERDEPIFHRDLKCDNILLKVSRTFIIKEWYITSKKNAELIKLCDFGESKLICKKSHLDKSKQSGSLTLSKTKGALTGTIPFLCIEQLKGEINFKRSHAPDIWSLGMTILEMLLGKNIWFLFYPSNLTTEYQYVEFMINNVHLIHQNIPTSISNDLRDVILRCLELNPEKRPKASELLSHPFFTIDFSESIKNDMCDIYKQIDAIREEYHRLHLAKLPTYRSLTKENEPVSLDSMSLSKSFFE</sequence>
<dbReference type="SMART" id="SM00220">
    <property type="entry name" value="S_TKc"/>
    <property type="match status" value="1"/>
</dbReference>
<organism evidence="8 9">
    <name type="scientific">Naegleria fowleri</name>
    <name type="common">Brain eating amoeba</name>
    <dbReference type="NCBI Taxonomy" id="5763"/>
    <lineage>
        <taxon>Eukaryota</taxon>
        <taxon>Discoba</taxon>
        <taxon>Heterolobosea</taxon>
        <taxon>Tetramitia</taxon>
        <taxon>Eutetramitia</taxon>
        <taxon>Vahlkampfiidae</taxon>
        <taxon>Naegleria</taxon>
    </lineage>
</organism>
<dbReference type="VEuPathDB" id="AmoebaDB:NF0053190"/>
<dbReference type="InterPro" id="IPR000719">
    <property type="entry name" value="Prot_kinase_dom"/>
</dbReference>
<reference evidence="8 9" key="1">
    <citation type="journal article" date="2019" name="Sci. Rep.">
        <title>Nanopore sequencing improves the draft genome of the human pathogenic amoeba Naegleria fowleri.</title>
        <authorList>
            <person name="Liechti N."/>
            <person name="Schurch N."/>
            <person name="Bruggmann R."/>
            <person name="Wittwer M."/>
        </authorList>
    </citation>
    <scope>NUCLEOTIDE SEQUENCE [LARGE SCALE GENOMIC DNA]</scope>
    <source>
        <strain evidence="8 9">ATCC 30894</strain>
    </source>
</reference>
<evidence type="ECO:0000256" key="5">
    <source>
        <dbReference type="PROSITE-ProRule" id="PRU10141"/>
    </source>
</evidence>
<dbReference type="VEuPathDB" id="AmoebaDB:FDP41_010931"/>
<comment type="caution">
    <text evidence="8">The sequence shown here is derived from an EMBL/GenBank/DDBJ whole genome shotgun (WGS) entry which is preliminary data.</text>
</comment>
<dbReference type="VEuPathDB" id="AmoebaDB:NfTy_015840"/>
<dbReference type="InterPro" id="IPR008271">
    <property type="entry name" value="Ser/Thr_kinase_AS"/>
</dbReference>
<feature type="region of interest" description="Disordered" evidence="6">
    <location>
        <begin position="392"/>
        <end position="453"/>
    </location>
</feature>
<feature type="region of interest" description="Disordered" evidence="6">
    <location>
        <begin position="535"/>
        <end position="560"/>
    </location>
</feature>
<dbReference type="Pfam" id="PF00069">
    <property type="entry name" value="Pkinase"/>
    <property type="match status" value="1"/>
</dbReference>
<accession>A0A6A5C7S9</accession>
<evidence type="ECO:0000256" key="3">
    <source>
        <dbReference type="ARBA" id="ARBA00022777"/>
    </source>
</evidence>
<feature type="compositionally biased region" description="Polar residues" evidence="6">
    <location>
        <begin position="423"/>
        <end position="433"/>
    </location>
</feature>
<evidence type="ECO:0000256" key="1">
    <source>
        <dbReference type="ARBA" id="ARBA00022679"/>
    </source>
</evidence>
<gene>
    <name evidence="8" type="ORF">FDP41_010931</name>
</gene>
<dbReference type="AlphaFoldDB" id="A0A6A5C7S9"/>
<dbReference type="PROSITE" id="PS50011">
    <property type="entry name" value="PROTEIN_KINASE_DOM"/>
    <property type="match status" value="1"/>
</dbReference>
<dbReference type="PROSITE" id="PS00107">
    <property type="entry name" value="PROTEIN_KINASE_ATP"/>
    <property type="match status" value="1"/>
</dbReference>
<evidence type="ECO:0000313" key="9">
    <source>
        <dbReference type="Proteomes" id="UP000444721"/>
    </source>
</evidence>
<dbReference type="Gene3D" id="1.10.510.10">
    <property type="entry name" value="Transferase(Phosphotransferase) domain 1"/>
    <property type="match status" value="1"/>
</dbReference>
<keyword evidence="3" id="KW-0418">Kinase</keyword>
<keyword evidence="1" id="KW-0808">Transferase</keyword>
<feature type="compositionally biased region" description="Low complexity" evidence="6">
    <location>
        <begin position="307"/>
        <end position="319"/>
    </location>
</feature>
<dbReference type="OrthoDB" id="539158at2759"/>